<dbReference type="InParanoid" id="A0A2J7PYV7"/>
<comment type="caution">
    <text evidence="12">The sequence shown here is derived from an EMBL/GenBank/DDBJ whole genome shotgun (WGS) entry which is preliminary data.</text>
</comment>
<keyword evidence="7" id="KW-0862">Zinc</keyword>
<dbReference type="Pfam" id="PF20867">
    <property type="entry name" value="UVSSA_N"/>
    <property type="match status" value="1"/>
</dbReference>
<dbReference type="GO" id="GO:0005694">
    <property type="term" value="C:chromosome"/>
    <property type="evidence" value="ECO:0007669"/>
    <property type="project" value="UniProtKB-SubCell"/>
</dbReference>
<dbReference type="Pfam" id="PF09740">
    <property type="entry name" value="DUF2043"/>
    <property type="match status" value="1"/>
</dbReference>
<dbReference type="EMBL" id="NEVH01020342">
    <property type="protein sequence ID" value="PNF21515.1"/>
    <property type="molecule type" value="Genomic_DNA"/>
</dbReference>
<evidence type="ECO:0000256" key="7">
    <source>
        <dbReference type="ARBA" id="ARBA00022833"/>
    </source>
</evidence>
<organism evidence="12 13">
    <name type="scientific">Cryptotermes secundus</name>
    <dbReference type="NCBI Taxonomy" id="105785"/>
    <lineage>
        <taxon>Eukaryota</taxon>
        <taxon>Metazoa</taxon>
        <taxon>Ecdysozoa</taxon>
        <taxon>Arthropoda</taxon>
        <taxon>Hexapoda</taxon>
        <taxon>Insecta</taxon>
        <taxon>Pterygota</taxon>
        <taxon>Neoptera</taxon>
        <taxon>Polyneoptera</taxon>
        <taxon>Dictyoptera</taxon>
        <taxon>Blattodea</taxon>
        <taxon>Blattoidea</taxon>
        <taxon>Termitoidae</taxon>
        <taxon>Kalotermitidae</taxon>
        <taxon>Cryptotermitinae</taxon>
        <taxon>Cryptotermes</taxon>
    </lineage>
</organism>
<evidence type="ECO:0000256" key="2">
    <source>
        <dbReference type="ARBA" id="ARBA00009240"/>
    </source>
</evidence>
<dbReference type="OrthoDB" id="8184397at2759"/>
<proteinExistence type="inferred from homology"/>
<keyword evidence="9" id="KW-0234">DNA repair</keyword>
<feature type="domain" description="UV-stimulated scaffold protein A C-terminal" evidence="11">
    <location>
        <begin position="559"/>
        <end position="665"/>
    </location>
</feature>
<evidence type="ECO:0000256" key="5">
    <source>
        <dbReference type="ARBA" id="ARBA00022763"/>
    </source>
</evidence>
<evidence type="ECO:0000256" key="10">
    <source>
        <dbReference type="SAM" id="MobiDB-lite"/>
    </source>
</evidence>
<keyword evidence="3" id="KW-0158">Chromosome</keyword>
<reference evidence="12 13" key="1">
    <citation type="submission" date="2017-12" db="EMBL/GenBank/DDBJ databases">
        <title>Hemimetabolous genomes reveal molecular basis of termite eusociality.</title>
        <authorList>
            <person name="Harrison M.C."/>
            <person name="Jongepier E."/>
            <person name="Robertson H.M."/>
            <person name="Arning N."/>
            <person name="Bitard-Feildel T."/>
            <person name="Chao H."/>
            <person name="Childers C.P."/>
            <person name="Dinh H."/>
            <person name="Doddapaneni H."/>
            <person name="Dugan S."/>
            <person name="Gowin J."/>
            <person name="Greiner C."/>
            <person name="Han Y."/>
            <person name="Hu H."/>
            <person name="Hughes D.S.T."/>
            <person name="Huylmans A.-K."/>
            <person name="Kemena C."/>
            <person name="Kremer L.P.M."/>
            <person name="Lee S.L."/>
            <person name="Lopez-Ezquerra A."/>
            <person name="Mallet L."/>
            <person name="Monroy-Kuhn J.M."/>
            <person name="Moser A."/>
            <person name="Murali S.C."/>
            <person name="Muzny D.M."/>
            <person name="Otani S."/>
            <person name="Piulachs M.-D."/>
            <person name="Poelchau M."/>
            <person name="Qu J."/>
            <person name="Schaub F."/>
            <person name="Wada-Katsumata A."/>
            <person name="Worley K.C."/>
            <person name="Xie Q."/>
            <person name="Ylla G."/>
            <person name="Poulsen M."/>
            <person name="Gibbs R.A."/>
            <person name="Schal C."/>
            <person name="Richards S."/>
            <person name="Belles X."/>
            <person name="Korb J."/>
            <person name="Bornberg-Bauer E."/>
        </authorList>
    </citation>
    <scope>NUCLEOTIDE SEQUENCE [LARGE SCALE GENOMIC DNA]</scope>
    <source>
        <tissue evidence="12">Whole body</tissue>
    </source>
</reference>
<keyword evidence="13" id="KW-1185">Reference proteome</keyword>
<dbReference type="InterPro" id="IPR049408">
    <property type="entry name" value="UVSSA_N_a-solenoid_rpt"/>
</dbReference>
<evidence type="ECO:0000313" key="13">
    <source>
        <dbReference type="Proteomes" id="UP000235965"/>
    </source>
</evidence>
<dbReference type="GO" id="GO:0009411">
    <property type="term" value="P:response to UV"/>
    <property type="evidence" value="ECO:0007669"/>
    <property type="project" value="InterPro"/>
</dbReference>
<dbReference type="InterPro" id="IPR018610">
    <property type="entry name" value="UVSSA"/>
</dbReference>
<feature type="compositionally biased region" description="Basic and acidic residues" evidence="10">
    <location>
        <begin position="226"/>
        <end position="237"/>
    </location>
</feature>
<dbReference type="PANTHER" id="PTHR28670">
    <property type="entry name" value="UV-STIMULATED SCAFFOLD PROTEIN A"/>
    <property type="match status" value="1"/>
</dbReference>
<feature type="region of interest" description="Disordered" evidence="10">
    <location>
        <begin position="699"/>
        <end position="730"/>
    </location>
</feature>
<feature type="region of interest" description="Disordered" evidence="10">
    <location>
        <begin position="495"/>
        <end position="543"/>
    </location>
</feature>
<keyword evidence="4" id="KW-0479">Metal-binding</keyword>
<evidence type="ECO:0000256" key="9">
    <source>
        <dbReference type="ARBA" id="ARBA00023204"/>
    </source>
</evidence>
<keyword evidence="6" id="KW-0863">Zinc-finger</keyword>
<dbReference type="GO" id="GO:0006283">
    <property type="term" value="P:transcription-coupled nucleotide-excision repair"/>
    <property type="evidence" value="ECO:0007669"/>
    <property type="project" value="TreeGrafter"/>
</dbReference>
<evidence type="ECO:0000256" key="8">
    <source>
        <dbReference type="ARBA" id="ARBA00023054"/>
    </source>
</evidence>
<dbReference type="InterPro" id="IPR049431">
    <property type="entry name" value="UVSSA_C"/>
</dbReference>
<comment type="similarity">
    <text evidence="2">Belongs to the UVSSA family.</text>
</comment>
<feature type="compositionally biased region" description="Basic and acidic residues" evidence="10">
    <location>
        <begin position="514"/>
        <end position="532"/>
    </location>
</feature>
<feature type="compositionally biased region" description="Basic and acidic residues" evidence="10">
    <location>
        <begin position="247"/>
        <end position="263"/>
    </location>
</feature>
<feature type="region of interest" description="Disordered" evidence="10">
    <location>
        <begin position="226"/>
        <end position="263"/>
    </location>
</feature>
<feature type="region of interest" description="Disordered" evidence="10">
    <location>
        <begin position="661"/>
        <end position="683"/>
    </location>
</feature>
<keyword evidence="5" id="KW-0227">DNA damage</keyword>
<evidence type="ECO:0000256" key="3">
    <source>
        <dbReference type="ARBA" id="ARBA00022454"/>
    </source>
</evidence>
<dbReference type="AlphaFoldDB" id="A0A2J7PYV7"/>
<protein>
    <submittedName>
        <fullName evidence="12">UV-stimulated scaffold protein A</fullName>
    </submittedName>
</protein>
<dbReference type="STRING" id="105785.A0A2J7PYV7"/>
<evidence type="ECO:0000256" key="1">
    <source>
        <dbReference type="ARBA" id="ARBA00004286"/>
    </source>
</evidence>
<evidence type="ECO:0000256" key="4">
    <source>
        <dbReference type="ARBA" id="ARBA00022723"/>
    </source>
</evidence>
<dbReference type="PANTHER" id="PTHR28670:SF1">
    <property type="entry name" value="UV-STIMULATED SCAFFOLD PROTEIN A"/>
    <property type="match status" value="1"/>
</dbReference>
<feature type="region of interest" description="Disordered" evidence="10">
    <location>
        <begin position="280"/>
        <end position="318"/>
    </location>
</feature>
<evidence type="ECO:0000256" key="6">
    <source>
        <dbReference type="ARBA" id="ARBA00022771"/>
    </source>
</evidence>
<evidence type="ECO:0000313" key="12">
    <source>
        <dbReference type="EMBL" id="PNF21515.1"/>
    </source>
</evidence>
<keyword evidence="8" id="KW-0175">Coiled coil</keyword>
<dbReference type="GO" id="GO:0008270">
    <property type="term" value="F:zinc ion binding"/>
    <property type="evidence" value="ECO:0007669"/>
    <property type="project" value="UniProtKB-KW"/>
</dbReference>
<dbReference type="GO" id="GO:0000993">
    <property type="term" value="F:RNA polymerase II complex binding"/>
    <property type="evidence" value="ECO:0007669"/>
    <property type="project" value="TreeGrafter"/>
</dbReference>
<gene>
    <name evidence="12" type="ORF">B7P43_G13514</name>
</gene>
<feature type="compositionally biased region" description="Basic residues" evidence="10">
    <location>
        <begin position="707"/>
        <end position="721"/>
    </location>
</feature>
<dbReference type="Proteomes" id="UP000235965">
    <property type="component" value="Unassembled WGS sequence"/>
</dbReference>
<name>A0A2J7PYV7_9NEOP</name>
<accession>A0A2J7PYV7</accession>
<evidence type="ECO:0000259" key="11">
    <source>
        <dbReference type="Pfam" id="PF09740"/>
    </source>
</evidence>
<comment type="subcellular location">
    <subcellularLocation>
        <location evidence="1">Chromosome</location>
    </subcellularLocation>
</comment>
<sequence length="782" mass="89524">MPTPLDSNLSRQVGKYVETLTHTGQKVLDKDVLKKLKNICKISDGYVEHAYHLLIYQLEKAHAEIRFSAFQICNELFRRSHFFRELLVSNMQHVMELTCETSSDRLLPPPRSVALSLKRMALQCIQEWNKEYGDGYKKLQLGYNFLKHCKKVDFNALQIENSAEQVRQQEQERRQNLINQEKLKKIMIEINEMQPEITNTLTALENCICLLFPTPEDFFIQDGNETETKSKISDEKPSPSNCSGTKQTEDQNKNEEQDLDQKDRLSELIESARKVEEKKNIVKNDSDVPSISRSKDDDDMEEDNSEFGSETSDSEEDIDFREYGILNSKYSIEVNVNTDSTSIKETADNDAIFENAKDMYTLINNRYLPTVKKWIQVITKASGSSDQLKKILDLKNSLEKATKKYTELKCHTVPNDANGSSDSDFEEVEEKDGYEKMAQEDVPLSGLSAGTVFGLKKFNTKTENQSSWNIWSEDNSEMDPTSARSTLSVLKSVNSAMPKSPKKENMDHTAASCSKHENTPTRGCSENEKVNEEEPVPSTSKDNSVYISKESQRAKLLAAAPKVPFDIDLYHWEDDKIQAPTMVAVRAEGSRFWYTSLEELEEVPVPDGIPSLRTRVIEFTGKFEPVRWACRAPLPSGKLCPRRDRYKCPFHGPIVSRDETGKCTKPDDAQRLAKEEEKKTKECPDWQDPQLLEDIKHATGVDLRMPEKKKRKGSKKKKQSKQSKCPGLTDISAKQNTAYTRLSKKIFKRGAMKRVARSMDAADHKRFRDKYGDQFHYMYNTV</sequence>